<keyword evidence="1" id="KW-0812">Transmembrane</keyword>
<feature type="signal peptide" evidence="2">
    <location>
        <begin position="1"/>
        <end position="18"/>
    </location>
</feature>
<keyword evidence="4" id="KW-1185">Reference proteome</keyword>
<proteinExistence type="predicted"/>
<dbReference type="Proteomes" id="UP001629260">
    <property type="component" value="Unassembled WGS sequence"/>
</dbReference>
<evidence type="ECO:0000313" key="4">
    <source>
        <dbReference type="Proteomes" id="UP001629260"/>
    </source>
</evidence>
<feature type="transmembrane region" description="Helical" evidence="1">
    <location>
        <begin position="147"/>
        <end position="168"/>
    </location>
</feature>
<keyword evidence="1" id="KW-1133">Transmembrane helix</keyword>
<keyword evidence="1" id="KW-0472">Membrane</keyword>
<evidence type="ECO:0000256" key="2">
    <source>
        <dbReference type="SAM" id="SignalP"/>
    </source>
</evidence>
<dbReference type="EMBL" id="JBELQA010000002">
    <property type="protein sequence ID" value="MFL9829945.1"/>
    <property type="molecule type" value="Genomic_DNA"/>
</dbReference>
<evidence type="ECO:0000313" key="3">
    <source>
        <dbReference type="EMBL" id="MFL9829945.1"/>
    </source>
</evidence>
<feature type="chain" id="PRO_5045145294" description="Oxygen tolerance" evidence="2">
    <location>
        <begin position="19"/>
        <end position="543"/>
    </location>
</feature>
<protein>
    <recommendedName>
        <fullName evidence="5">Oxygen tolerance</fullName>
    </recommendedName>
</protein>
<keyword evidence="2" id="KW-0732">Signal</keyword>
<evidence type="ECO:0000256" key="1">
    <source>
        <dbReference type="SAM" id="Phobius"/>
    </source>
</evidence>
<accession>A0ABW8XQS7</accession>
<feature type="transmembrane region" description="Helical" evidence="1">
    <location>
        <begin position="333"/>
        <end position="353"/>
    </location>
</feature>
<dbReference type="RefSeq" id="WP_408080093.1">
    <property type="nucleotide sequence ID" value="NZ_JBELQA010000002.1"/>
</dbReference>
<sequence>MKKQIFFLLLLLSTTVFAQQKRVETSIDTTKNKIGAEFKLTVKTSVDTLSKVVFPKLKNIGALEVIQSYPVDTVKNNDRYELIKKYGLTQFDSGRYVIPAIKIIINSKAYQTDSIAVEVANVEVDTLKQKMYDIKDIQPAADTIGDWWKYLLGLIVFLAIGAGIYWFLKNKQKKKIEEEVYKTPIEKATSLLNNLEKKELWQKGEVKEYYSELTDIARNYIEEAIEIPAMESTTSELIAGLKAASVKKKMTVSSETIENLERVLKQADLVKFAKSKPLEYEITEDRNKIQKAILTLDSSIPVEVPAEEDVLLNEAQRQKQIALQLKKKRKQRIITAAAIVLFLLTATTIFLMVTKGFDYVKDNLIGHPSKELLEGEWVRSEYGNPAVKIETPKVLVRTDLSKALPKEGMALIKEMQSFVYGSMIDNFYLMVSTFKYKQEGQIDLKKSMDGSLQAMESQGAQNMIVKQEDYETKEGITGLKAYGTFSRVSPITNEKERVYYEVLMFSQEGGLQQILILHQEGDKYANEISERVLSSVELKQGDK</sequence>
<name>A0ABW8XQS7_9FLAO</name>
<reference evidence="3 4" key="1">
    <citation type="submission" date="2024-06" db="EMBL/GenBank/DDBJ databases">
        <authorList>
            <person name="Kaempfer P."/>
            <person name="Viver T."/>
        </authorList>
    </citation>
    <scope>NUCLEOTIDE SEQUENCE [LARGE SCALE GENOMIC DNA]</scope>
    <source>
        <strain evidence="3 4">ST-87</strain>
    </source>
</reference>
<gene>
    <name evidence="3" type="ORF">ABS764_03690</name>
</gene>
<organism evidence="3 4">
    <name type="scientific">Flavobacterium plantiphilum</name>
    <dbReference type="NCBI Taxonomy" id="3163297"/>
    <lineage>
        <taxon>Bacteria</taxon>
        <taxon>Pseudomonadati</taxon>
        <taxon>Bacteroidota</taxon>
        <taxon>Flavobacteriia</taxon>
        <taxon>Flavobacteriales</taxon>
        <taxon>Flavobacteriaceae</taxon>
        <taxon>Flavobacterium</taxon>
    </lineage>
</organism>
<comment type="caution">
    <text evidence="3">The sequence shown here is derived from an EMBL/GenBank/DDBJ whole genome shotgun (WGS) entry which is preliminary data.</text>
</comment>
<evidence type="ECO:0008006" key="5">
    <source>
        <dbReference type="Google" id="ProtNLM"/>
    </source>
</evidence>